<reference evidence="2 3" key="1">
    <citation type="submission" date="2019-11" db="EMBL/GenBank/DDBJ databases">
        <authorList>
            <person name="Im W.T."/>
        </authorList>
    </citation>
    <scope>NUCLEOTIDE SEQUENCE [LARGE SCALE GENOMIC DNA]</scope>
    <source>
        <strain evidence="2 3">SB-02</strain>
    </source>
</reference>
<proteinExistence type="predicted"/>
<protein>
    <recommendedName>
        <fullName evidence="4">Phage holin family protein</fullName>
    </recommendedName>
</protein>
<dbReference type="InterPro" id="IPR009937">
    <property type="entry name" value="Phage_holin_3_6"/>
</dbReference>
<keyword evidence="1" id="KW-0812">Transmembrane</keyword>
<gene>
    <name evidence="2" type="ORF">GLV81_13270</name>
</gene>
<evidence type="ECO:0000256" key="1">
    <source>
        <dbReference type="SAM" id="Phobius"/>
    </source>
</evidence>
<dbReference type="EMBL" id="CP046566">
    <property type="protein sequence ID" value="QGW28940.1"/>
    <property type="molecule type" value="Genomic_DNA"/>
</dbReference>
<evidence type="ECO:0000313" key="2">
    <source>
        <dbReference type="EMBL" id="QGW28940.1"/>
    </source>
</evidence>
<evidence type="ECO:0008006" key="4">
    <source>
        <dbReference type="Google" id="ProtNLM"/>
    </source>
</evidence>
<feature type="transmembrane region" description="Helical" evidence="1">
    <location>
        <begin position="43"/>
        <end position="68"/>
    </location>
</feature>
<keyword evidence="1" id="KW-0472">Membrane</keyword>
<accession>A0A6I6GEV8</accession>
<dbReference type="KEGG" id="fls:GLV81_13270"/>
<dbReference type="AlphaFoldDB" id="A0A6I6GEV8"/>
<organism evidence="2 3">
    <name type="scientific">Phnomibacter ginsenosidimutans</name>
    <dbReference type="NCBI Taxonomy" id="2676868"/>
    <lineage>
        <taxon>Bacteria</taxon>
        <taxon>Pseudomonadati</taxon>
        <taxon>Bacteroidota</taxon>
        <taxon>Chitinophagia</taxon>
        <taxon>Chitinophagales</taxon>
        <taxon>Chitinophagaceae</taxon>
        <taxon>Phnomibacter</taxon>
    </lineage>
</organism>
<feature type="transmembrane region" description="Helical" evidence="1">
    <location>
        <begin position="74"/>
        <end position="97"/>
    </location>
</feature>
<dbReference type="Pfam" id="PF07332">
    <property type="entry name" value="Phage_holin_3_6"/>
    <property type="match status" value="1"/>
</dbReference>
<evidence type="ECO:0000313" key="3">
    <source>
        <dbReference type="Proteomes" id="UP000426027"/>
    </source>
</evidence>
<dbReference type="RefSeq" id="WP_157479293.1">
    <property type="nucleotide sequence ID" value="NZ_CP046566.1"/>
</dbReference>
<keyword evidence="3" id="KW-1185">Reference proteome</keyword>
<sequence>MPNRQEEGLYDEVQQTVKQLVNDRLLLAKMEATEKLSIISGKVIIAVLAGVLLFFALLFISLMAGYFFSQVFESFFAGFGLVAAFYVLLLLILLAFLKAPLQRSIENGIISTLFASDDNND</sequence>
<name>A0A6I6GEV8_9BACT</name>
<dbReference type="Proteomes" id="UP000426027">
    <property type="component" value="Chromosome"/>
</dbReference>
<keyword evidence="1" id="KW-1133">Transmembrane helix</keyword>